<feature type="chain" id="PRO_5012263432" evidence="1">
    <location>
        <begin position="25"/>
        <end position="117"/>
    </location>
</feature>
<evidence type="ECO:0000313" key="2">
    <source>
        <dbReference type="EMBL" id="SMX41934.1"/>
    </source>
</evidence>
<gene>
    <name evidence="2" type="ORF">MAA8898_02489</name>
</gene>
<evidence type="ECO:0000256" key="1">
    <source>
        <dbReference type="SAM" id="SignalP"/>
    </source>
</evidence>
<protein>
    <submittedName>
        <fullName evidence="2">Uncharacterized protein</fullName>
    </submittedName>
</protein>
<evidence type="ECO:0000313" key="3">
    <source>
        <dbReference type="Proteomes" id="UP000207598"/>
    </source>
</evidence>
<dbReference type="OrthoDB" id="9850712at2"/>
<sequence>MLGRLALAALVPLAGASVLTCAAAAPARADSHGAAQTPDETATARADLRDKAVTMQAQLALIVAELDAEIATQEDAAGFGASEEVLAQIDSLKARRDSFADQLAQVRALIADLDRAQ</sequence>
<proteinExistence type="predicted"/>
<keyword evidence="3" id="KW-1185">Reference proteome</keyword>
<dbReference type="EMBL" id="FXYF01000006">
    <property type="protein sequence ID" value="SMX41934.1"/>
    <property type="molecule type" value="Genomic_DNA"/>
</dbReference>
<dbReference type="Proteomes" id="UP000207598">
    <property type="component" value="Unassembled WGS sequence"/>
</dbReference>
<name>A0A238KH68_9RHOB</name>
<feature type="signal peptide" evidence="1">
    <location>
        <begin position="1"/>
        <end position="24"/>
    </location>
</feature>
<organism evidence="2 3">
    <name type="scientific">Maliponia aquimaris</name>
    <dbReference type="NCBI Taxonomy" id="1673631"/>
    <lineage>
        <taxon>Bacteria</taxon>
        <taxon>Pseudomonadati</taxon>
        <taxon>Pseudomonadota</taxon>
        <taxon>Alphaproteobacteria</taxon>
        <taxon>Rhodobacterales</taxon>
        <taxon>Paracoccaceae</taxon>
        <taxon>Maliponia</taxon>
    </lineage>
</organism>
<dbReference type="RefSeq" id="WP_094021318.1">
    <property type="nucleotide sequence ID" value="NZ_FXYF01000006.1"/>
</dbReference>
<accession>A0A238KH68</accession>
<keyword evidence="1" id="KW-0732">Signal</keyword>
<reference evidence="2 3" key="1">
    <citation type="submission" date="2017-05" db="EMBL/GenBank/DDBJ databases">
        <authorList>
            <person name="Song R."/>
            <person name="Chenine A.L."/>
            <person name="Ruprecht R.M."/>
        </authorList>
    </citation>
    <scope>NUCLEOTIDE SEQUENCE [LARGE SCALE GENOMIC DNA]</scope>
    <source>
        <strain evidence="2 3">CECT 8898</strain>
    </source>
</reference>
<dbReference type="AlphaFoldDB" id="A0A238KH68"/>